<evidence type="ECO:0000256" key="1">
    <source>
        <dbReference type="ARBA" id="ARBA00001974"/>
    </source>
</evidence>
<accession>A0A443RWW6</accession>
<dbReference type="GO" id="GO:0071949">
    <property type="term" value="F:FAD binding"/>
    <property type="evidence" value="ECO:0007669"/>
    <property type="project" value="InterPro"/>
</dbReference>
<dbReference type="InterPro" id="IPR016166">
    <property type="entry name" value="FAD-bd_PCMH"/>
</dbReference>
<dbReference type="OrthoDB" id="415825at2759"/>
<dbReference type="GO" id="GO:0016491">
    <property type="term" value="F:oxidoreductase activity"/>
    <property type="evidence" value="ECO:0007669"/>
    <property type="project" value="UniProtKB-KW"/>
</dbReference>
<keyword evidence="4" id="KW-0285">Flavoprotein</keyword>
<evidence type="ECO:0000256" key="6">
    <source>
        <dbReference type="ARBA" id="ARBA00023002"/>
    </source>
</evidence>
<dbReference type="EMBL" id="NCKV01022180">
    <property type="protein sequence ID" value="RWS19857.1"/>
    <property type="molecule type" value="Genomic_DNA"/>
</dbReference>
<dbReference type="PANTHER" id="PTHR42973">
    <property type="entry name" value="BINDING OXIDOREDUCTASE, PUTATIVE (AFU_ORTHOLOGUE AFUA_1G17690)-RELATED"/>
    <property type="match status" value="1"/>
</dbReference>
<name>A0A443RWW6_9ACAR</name>
<keyword evidence="5" id="KW-0274">FAD</keyword>
<dbReference type="Proteomes" id="UP000288716">
    <property type="component" value="Unassembled WGS sequence"/>
</dbReference>
<evidence type="ECO:0000313" key="10">
    <source>
        <dbReference type="Proteomes" id="UP000288716"/>
    </source>
</evidence>
<keyword evidence="7" id="KW-0576">Peroxisome</keyword>
<protein>
    <submittedName>
        <fullName evidence="9">FAD-binding protein-like protein</fullName>
    </submittedName>
</protein>
<organism evidence="9 10">
    <name type="scientific">Leptotrombidium deliense</name>
    <dbReference type="NCBI Taxonomy" id="299467"/>
    <lineage>
        <taxon>Eukaryota</taxon>
        <taxon>Metazoa</taxon>
        <taxon>Ecdysozoa</taxon>
        <taxon>Arthropoda</taxon>
        <taxon>Chelicerata</taxon>
        <taxon>Arachnida</taxon>
        <taxon>Acari</taxon>
        <taxon>Acariformes</taxon>
        <taxon>Trombidiformes</taxon>
        <taxon>Prostigmata</taxon>
        <taxon>Anystina</taxon>
        <taxon>Parasitengona</taxon>
        <taxon>Trombiculoidea</taxon>
        <taxon>Trombiculidae</taxon>
        <taxon>Leptotrombidium</taxon>
    </lineage>
</organism>
<evidence type="ECO:0000256" key="2">
    <source>
        <dbReference type="ARBA" id="ARBA00004275"/>
    </source>
</evidence>
<evidence type="ECO:0000259" key="8">
    <source>
        <dbReference type="PROSITE" id="PS51387"/>
    </source>
</evidence>
<dbReference type="Gene3D" id="3.40.462.20">
    <property type="match status" value="1"/>
</dbReference>
<dbReference type="AlphaFoldDB" id="A0A443RWW6"/>
<dbReference type="PROSITE" id="PS51387">
    <property type="entry name" value="FAD_PCMH"/>
    <property type="match status" value="1"/>
</dbReference>
<dbReference type="GO" id="GO:0005777">
    <property type="term" value="C:peroxisome"/>
    <property type="evidence" value="ECO:0007669"/>
    <property type="project" value="UniProtKB-SubCell"/>
</dbReference>
<reference evidence="9 10" key="1">
    <citation type="journal article" date="2018" name="Gigascience">
        <title>Genomes of trombidid mites reveal novel predicted allergens and laterally-transferred genes associated with secondary metabolism.</title>
        <authorList>
            <person name="Dong X."/>
            <person name="Chaisiri K."/>
            <person name="Xia D."/>
            <person name="Armstrong S.D."/>
            <person name="Fang Y."/>
            <person name="Donnelly M.J."/>
            <person name="Kadowaki T."/>
            <person name="McGarry J.W."/>
            <person name="Darby A.C."/>
            <person name="Makepeace B.L."/>
        </authorList>
    </citation>
    <scope>NUCLEOTIDE SEQUENCE [LARGE SCALE GENOMIC DNA]</scope>
    <source>
        <strain evidence="9">UoL-UT</strain>
    </source>
</reference>
<dbReference type="VEuPathDB" id="VectorBase:LDEU012183"/>
<comment type="similarity">
    <text evidence="3">Belongs to the oxygen-dependent FAD-linked oxidoreductase family.</text>
</comment>
<dbReference type="Pfam" id="PF08031">
    <property type="entry name" value="BBE"/>
    <property type="match status" value="1"/>
</dbReference>
<evidence type="ECO:0000256" key="5">
    <source>
        <dbReference type="ARBA" id="ARBA00022827"/>
    </source>
</evidence>
<dbReference type="InterPro" id="IPR016169">
    <property type="entry name" value="FAD-bd_PCMH_sub2"/>
</dbReference>
<dbReference type="STRING" id="299467.A0A443RWW6"/>
<dbReference type="InterPro" id="IPR036318">
    <property type="entry name" value="FAD-bd_PCMH-like_sf"/>
</dbReference>
<dbReference type="Gene3D" id="3.30.465.10">
    <property type="match status" value="1"/>
</dbReference>
<dbReference type="InterPro" id="IPR050416">
    <property type="entry name" value="FAD-linked_Oxidoreductase"/>
</dbReference>
<sequence>MGGGIGIVGPKYGLTLDKVDEIKIVTADGNIRIASKNKCSDLFWALRGAGGGNFGVVTHLKLRIEKTPKCVVRIQKNYGIEFTTIVFHAWQHYFTSNEADTSVSGIIIINQVPGIVQIQVFIATKTNRKCDSLLDKMKPIFPNITDDDITKYRNYFEAQVEYSASFDIDLDFRPFCYISTNFFVSKQINSNDSKRFAEIIANDSNGAWIFAQTFGGRINEVNRKTTAFVHRTSRYNVFLNSNARCDGTFNRSVYLTSDNFAFMDNGESYQNYISKQERNYLRRYYGENLERLIQLKCKYDPQNIFNFAQSIPSKL</sequence>
<proteinExistence type="inferred from homology"/>
<dbReference type="PANTHER" id="PTHR42973:SF39">
    <property type="entry name" value="FAD-BINDING PCMH-TYPE DOMAIN-CONTAINING PROTEIN"/>
    <property type="match status" value="1"/>
</dbReference>
<comment type="cofactor">
    <cofactor evidence="1">
        <name>FAD</name>
        <dbReference type="ChEBI" id="CHEBI:57692"/>
    </cofactor>
</comment>
<comment type="caution">
    <text evidence="9">The sequence shown here is derived from an EMBL/GenBank/DDBJ whole genome shotgun (WGS) entry which is preliminary data.</text>
</comment>
<keyword evidence="6" id="KW-0560">Oxidoreductase</keyword>
<gene>
    <name evidence="9" type="ORF">B4U80_12201</name>
</gene>
<evidence type="ECO:0000256" key="4">
    <source>
        <dbReference type="ARBA" id="ARBA00022630"/>
    </source>
</evidence>
<dbReference type="SUPFAM" id="SSF56176">
    <property type="entry name" value="FAD-binding/transporter-associated domain-like"/>
    <property type="match status" value="1"/>
</dbReference>
<feature type="domain" description="FAD-binding PCMH-type" evidence="8">
    <location>
        <begin position="1"/>
        <end position="67"/>
    </location>
</feature>
<evidence type="ECO:0000313" key="9">
    <source>
        <dbReference type="EMBL" id="RWS19857.1"/>
    </source>
</evidence>
<dbReference type="InterPro" id="IPR012951">
    <property type="entry name" value="BBE"/>
</dbReference>
<evidence type="ECO:0000256" key="7">
    <source>
        <dbReference type="ARBA" id="ARBA00023140"/>
    </source>
</evidence>
<comment type="subcellular location">
    <subcellularLocation>
        <location evidence="2">Peroxisome</location>
    </subcellularLocation>
</comment>
<keyword evidence="10" id="KW-1185">Reference proteome</keyword>
<evidence type="ECO:0000256" key="3">
    <source>
        <dbReference type="ARBA" id="ARBA00005466"/>
    </source>
</evidence>